<reference evidence="6 7" key="1">
    <citation type="submission" date="2019-04" db="EMBL/GenBank/DDBJ databases">
        <title>An improved genome assembly and genetic linkage map for asparagus bean, Vigna unguiculata ssp. sesquipedialis.</title>
        <authorList>
            <person name="Xia Q."/>
            <person name="Zhang R."/>
            <person name="Dong Y."/>
        </authorList>
    </citation>
    <scope>NUCLEOTIDE SEQUENCE [LARGE SCALE GENOMIC DNA]</scope>
    <source>
        <tissue evidence="6">Leaf</tissue>
    </source>
</reference>
<evidence type="ECO:0000256" key="5">
    <source>
        <dbReference type="SAM" id="Coils"/>
    </source>
</evidence>
<sequence>MPIRCILHWQPSQGTMVNSQILNEISQCVETLNGVKEGRCKASLTFYRPNLRDPSTAIDFPRDFLGISMLEQPNKYYFIIRGQKIVLEADYSILTIMEKLQSYKSKVALHFEGALYKLGDFQVRVIKVVPNQAESLRGIMIEIEYLPISSVEKSKHIMEDFIDLWKEVVSKKSLAGQFVHTEPNYAEYGLSDNYTCQHTAVHGNIGQLRSGRFWRSSFGNHLAVVVSAVLFGCLRWVSDQHYTFMDSEPSPQVKRKHKFAPRAPPRLVPKKEVKTEVIEDAAADANQAKDLLRRFNESAMKARNKVEKKVSASQIAFGYGGESTSLKSYGIGRGGRSVNINQNSASNVVAEKEYTEPWDYYSNYPETLPLRRPYSGNPELLDEEEFGEAAESRTYNEDASNSAIELGLLEENLEANMFLIKLPSKLPMVIQSTTDGGKDVNAKSKPPGGSKKVEKLYELKDLPSGFMGKMLVYKTGKIKLKLGNTLYDVSSGMNCGFSQDVVAINTTEKNVCTIGEISKHVTVTPDIDGILDDLSDLLNAFCFFITSEILRFRKAVARSVNPAQARVTRPGETCRSNQSFANPRPGEELWC</sequence>
<keyword evidence="7" id="KW-1185">Reference proteome</keyword>
<evidence type="ECO:0000313" key="6">
    <source>
        <dbReference type="EMBL" id="QCD80241.1"/>
    </source>
</evidence>
<proteinExistence type="inferred from homology"/>
<keyword evidence="3 4" id="KW-0539">Nucleus</keyword>
<evidence type="ECO:0000256" key="4">
    <source>
        <dbReference type="RuleBase" id="RU364152"/>
    </source>
</evidence>
<comment type="subunit">
    <text evidence="4">Component of the Mediator complex.</text>
</comment>
<dbReference type="GO" id="GO:0003677">
    <property type="term" value="F:DNA binding"/>
    <property type="evidence" value="ECO:0007669"/>
    <property type="project" value="InterPro"/>
</dbReference>
<evidence type="ECO:0000256" key="1">
    <source>
        <dbReference type="ARBA" id="ARBA00004123"/>
    </source>
</evidence>
<dbReference type="GO" id="GO:0006357">
    <property type="term" value="P:regulation of transcription by RNA polymerase II"/>
    <property type="evidence" value="ECO:0007669"/>
    <property type="project" value="InterPro"/>
</dbReference>
<evidence type="ECO:0000313" key="7">
    <source>
        <dbReference type="Proteomes" id="UP000501690"/>
    </source>
</evidence>
<dbReference type="GO" id="GO:0003713">
    <property type="term" value="F:transcription coactivator activity"/>
    <property type="evidence" value="ECO:0007669"/>
    <property type="project" value="TreeGrafter"/>
</dbReference>
<dbReference type="GO" id="GO:0016592">
    <property type="term" value="C:mediator complex"/>
    <property type="evidence" value="ECO:0007669"/>
    <property type="project" value="InterPro"/>
</dbReference>
<keyword evidence="4" id="KW-0805">Transcription regulation</keyword>
<comment type="similarity">
    <text evidence="2 4">Belongs to the Mediator complex subunit 20 family.</text>
</comment>
<name>A0A4D6KZD1_VIGUN</name>
<dbReference type="EMBL" id="CP039346">
    <property type="protein sequence ID" value="QCD80241.1"/>
    <property type="molecule type" value="Genomic_DNA"/>
</dbReference>
<comment type="function">
    <text evidence="4">Component of the Mediator complex, a coactivator involved in the regulated transcription of nearly all RNA polymerase II-dependent genes. Mediator functions as a bridge to convey information from gene-specific regulatory proteins to the basal RNA polymerase II transcription machinery. Mediator is recruited to promoters by direct interactions with regulatory proteins and serves as a scaffold for the assembly of a functional preinitiation complex with RNA polymerase II and the general transcription factors.</text>
</comment>
<dbReference type="InterPro" id="IPR007811">
    <property type="entry name" value="RPC4"/>
</dbReference>
<dbReference type="PANTHER" id="PTHR12465">
    <property type="entry name" value="UBIQUITIN SPECIFIC PROTEASE HOMOLOG 49"/>
    <property type="match status" value="1"/>
</dbReference>
<comment type="subcellular location">
    <subcellularLocation>
        <location evidence="1 4">Nucleus</location>
    </subcellularLocation>
</comment>
<evidence type="ECO:0000256" key="2">
    <source>
        <dbReference type="ARBA" id="ARBA00010743"/>
    </source>
</evidence>
<dbReference type="Pfam" id="PF05132">
    <property type="entry name" value="RNA_pol_Rpc4"/>
    <property type="match status" value="1"/>
</dbReference>
<feature type="coiled-coil region" evidence="5">
    <location>
        <begin position="278"/>
        <end position="305"/>
    </location>
</feature>
<keyword evidence="4" id="KW-0804">Transcription</keyword>
<dbReference type="Proteomes" id="UP000501690">
    <property type="component" value="Linkage Group LG2"/>
</dbReference>
<keyword evidence="5" id="KW-0175">Coiled coil</keyword>
<evidence type="ECO:0000256" key="3">
    <source>
        <dbReference type="ARBA" id="ARBA00023242"/>
    </source>
</evidence>
<dbReference type="AlphaFoldDB" id="A0A4D6KZD1"/>
<gene>
    <name evidence="4" type="primary">MED20</name>
    <name evidence="6" type="ORF">DEO72_LG2g562</name>
</gene>
<dbReference type="GO" id="GO:0005666">
    <property type="term" value="C:RNA polymerase III complex"/>
    <property type="evidence" value="ECO:0007669"/>
    <property type="project" value="InterPro"/>
</dbReference>
<protein>
    <recommendedName>
        <fullName evidence="4">Mediator of RNA polymerase II transcription subunit 20</fullName>
    </recommendedName>
    <alternativeName>
        <fullName evidence="4">Mediator complex subunit 20</fullName>
    </alternativeName>
</protein>
<organism evidence="6 7">
    <name type="scientific">Vigna unguiculata</name>
    <name type="common">Cowpea</name>
    <dbReference type="NCBI Taxonomy" id="3917"/>
    <lineage>
        <taxon>Eukaryota</taxon>
        <taxon>Viridiplantae</taxon>
        <taxon>Streptophyta</taxon>
        <taxon>Embryophyta</taxon>
        <taxon>Tracheophyta</taxon>
        <taxon>Spermatophyta</taxon>
        <taxon>Magnoliopsida</taxon>
        <taxon>eudicotyledons</taxon>
        <taxon>Gunneridae</taxon>
        <taxon>Pentapetalae</taxon>
        <taxon>rosids</taxon>
        <taxon>fabids</taxon>
        <taxon>Fabales</taxon>
        <taxon>Fabaceae</taxon>
        <taxon>Papilionoideae</taxon>
        <taxon>50 kb inversion clade</taxon>
        <taxon>NPAAA clade</taxon>
        <taxon>indigoferoid/millettioid clade</taxon>
        <taxon>Phaseoleae</taxon>
        <taxon>Vigna</taxon>
    </lineage>
</organism>
<dbReference type="Pfam" id="PF08612">
    <property type="entry name" value="Med20"/>
    <property type="match status" value="1"/>
</dbReference>
<accession>A0A4D6KZD1</accession>
<keyword evidence="4" id="KW-0010">Activator</keyword>
<dbReference type="PANTHER" id="PTHR12465:SF0">
    <property type="entry name" value="MEDIATOR OF RNA POLYMERASE II TRANSCRIPTION SUBUNIT 20"/>
    <property type="match status" value="1"/>
</dbReference>
<dbReference type="GO" id="GO:0006383">
    <property type="term" value="P:transcription by RNA polymerase III"/>
    <property type="evidence" value="ECO:0007669"/>
    <property type="project" value="InterPro"/>
</dbReference>
<dbReference type="InterPro" id="IPR013921">
    <property type="entry name" value="Mediator_Med20"/>
</dbReference>